<proteinExistence type="predicted"/>
<dbReference type="EMBL" id="KV878336">
    <property type="protein sequence ID" value="OJJ51452.1"/>
    <property type="molecule type" value="Genomic_DNA"/>
</dbReference>
<keyword evidence="1" id="KW-0812">Transmembrane</keyword>
<dbReference type="Proteomes" id="UP000184188">
    <property type="component" value="Unassembled WGS sequence"/>
</dbReference>
<accession>A0A1L9SW72</accession>
<sequence>MANPRLLSLAALTVVIAVLATIGYITYCIVRDVSNKTRAKMETKHHVSLSREGMKVEYKEVNDEQYKDKSQSVLVNMWNHTSFPNYKSRLWNMSGEPEKRRGYVLFIHLVSKSSY</sequence>
<dbReference type="GeneID" id="34614957"/>
<evidence type="ECO:0000313" key="3">
    <source>
        <dbReference type="Proteomes" id="UP000184188"/>
    </source>
</evidence>
<gene>
    <name evidence="2" type="ORF">ASPZODRAFT_54787</name>
</gene>
<evidence type="ECO:0000256" key="1">
    <source>
        <dbReference type="SAM" id="Phobius"/>
    </source>
</evidence>
<feature type="transmembrane region" description="Helical" evidence="1">
    <location>
        <begin position="6"/>
        <end position="30"/>
    </location>
</feature>
<evidence type="ECO:0000313" key="2">
    <source>
        <dbReference type="EMBL" id="OJJ51452.1"/>
    </source>
</evidence>
<protein>
    <submittedName>
        <fullName evidence="2">Uncharacterized protein</fullName>
    </submittedName>
</protein>
<organism evidence="2 3">
    <name type="scientific">Penicilliopsis zonata CBS 506.65</name>
    <dbReference type="NCBI Taxonomy" id="1073090"/>
    <lineage>
        <taxon>Eukaryota</taxon>
        <taxon>Fungi</taxon>
        <taxon>Dikarya</taxon>
        <taxon>Ascomycota</taxon>
        <taxon>Pezizomycotina</taxon>
        <taxon>Eurotiomycetes</taxon>
        <taxon>Eurotiomycetidae</taxon>
        <taxon>Eurotiales</taxon>
        <taxon>Aspergillaceae</taxon>
        <taxon>Penicilliopsis</taxon>
    </lineage>
</organism>
<dbReference type="OrthoDB" id="4083871at2759"/>
<dbReference type="VEuPathDB" id="FungiDB:ASPZODRAFT_54787"/>
<dbReference type="AlphaFoldDB" id="A0A1L9SW72"/>
<keyword evidence="3" id="KW-1185">Reference proteome</keyword>
<keyword evidence="1" id="KW-1133">Transmembrane helix</keyword>
<dbReference type="RefSeq" id="XP_022585962.1">
    <property type="nucleotide sequence ID" value="XM_022728493.1"/>
</dbReference>
<reference evidence="3" key="1">
    <citation type="journal article" date="2017" name="Genome Biol.">
        <title>Comparative genomics reveals high biological diversity and specific adaptations in the industrially and medically important fungal genus Aspergillus.</title>
        <authorList>
            <person name="de Vries R.P."/>
            <person name="Riley R."/>
            <person name="Wiebenga A."/>
            <person name="Aguilar-Osorio G."/>
            <person name="Amillis S."/>
            <person name="Uchima C.A."/>
            <person name="Anderluh G."/>
            <person name="Asadollahi M."/>
            <person name="Askin M."/>
            <person name="Barry K."/>
            <person name="Battaglia E."/>
            <person name="Bayram O."/>
            <person name="Benocci T."/>
            <person name="Braus-Stromeyer S.A."/>
            <person name="Caldana C."/>
            <person name="Canovas D."/>
            <person name="Cerqueira G.C."/>
            <person name="Chen F."/>
            <person name="Chen W."/>
            <person name="Choi C."/>
            <person name="Clum A."/>
            <person name="Dos Santos R.A."/>
            <person name="Damasio A.R."/>
            <person name="Diallinas G."/>
            <person name="Emri T."/>
            <person name="Fekete E."/>
            <person name="Flipphi M."/>
            <person name="Freyberg S."/>
            <person name="Gallo A."/>
            <person name="Gournas C."/>
            <person name="Habgood R."/>
            <person name="Hainaut M."/>
            <person name="Harispe M.L."/>
            <person name="Henrissat B."/>
            <person name="Hilden K.S."/>
            <person name="Hope R."/>
            <person name="Hossain A."/>
            <person name="Karabika E."/>
            <person name="Karaffa L."/>
            <person name="Karanyi Z."/>
            <person name="Krasevec N."/>
            <person name="Kuo A."/>
            <person name="Kusch H."/>
            <person name="LaButti K."/>
            <person name="Lagendijk E.L."/>
            <person name="Lapidus A."/>
            <person name="Levasseur A."/>
            <person name="Lindquist E."/>
            <person name="Lipzen A."/>
            <person name="Logrieco A.F."/>
            <person name="MacCabe A."/>
            <person name="Maekelae M.R."/>
            <person name="Malavazi I."/>
            <person name="Melin P."/>
            <person name="Meyer V."/>
            <person name="Mielnichuk N."/>
            <person name="Miskei M."/>
            <person name="Molnar A.P."/>
            <person name="Mule G."/>
            <person name="Ngan C.Y."/>
            <person name="Orejas M."/>
            <person name="Orosz E."/>
            <person name="Ouedraogo J.P."/>
            <person name="Overkamp K.M."/>
            <person name="Park H.-S."/>
            <person name="Perrone G."/>
            <person name="Piumi F."/>
            <person name="Punt P.J."/>
            <person name="Ram A.F."/>
            <person name="Ramon A."/>
            <person name="Rauscher S."/>
            <person name="Record E."/>
            <person name="Riano-Pachon D.M."/>
            <person name="Robert V."/>
            <person name="Roehrig J."/>
            <person name="Ruller R."/>
            <person name="Salamov A."/>
            <person name="Salih N.S."/>
            <person name="Samson R.A."/>
            <person name="Sandor E."/>
            <person name="Sanguinetti M."/>
            <person name="Schuetze T."/>
            <person name="Sepcic K."/>
            <person name="Shelest E."/>
            <person name="Sherlock G."/>
            <person name="Sophianopoulou V."/>
            <person name="Squina F.M."/>
            <person name="Sun H."/>
            <person name="Susca A."/>
            <person name="Todd R.B."/>
            <person name="Tsang A."/>
            <person name="Unkles S.E."/>
            <person name="van de Wiele N."/>
            <person name="van Rossen-Uffink D."/>
            <person name="Oliveira J.V."/>
            <person name="Vesth T.C."/>
            <person name="Visser J."/>
            <person name="Yu J.-H."/>
            <person name="Zhou M."/>
            <person name="Andersen M.R."/>
            <person name="Archer D.B."/>
            <person name="Baker S.E."/>
            <person name="Benoit I."/>
            <person name="Brakhage A.A."/>
            <person name="Braus G.H."/>
            <person name="Fischer R."/>
            <person name="Frisvad J.C."/>
            <person name="Goldman G.H."/>
            <person name="Houbraken J."/>
            <person name="Oakley B."/>
            <person name="Pocsi I."/>
            <person name="Scazzocchio C."/>
            <person name="Seiboth B."/>
            <person name="vanKuyk P.A."/>
            <person name="Wortman J."/>
            <person name="Dyer P.S."/>
            <person name="Grigoriev I.V."/>
        </authorList>
    </citation>
    <scope>NUCLEOTIDE SEQUENCE [LARGE SCALE GENOMIC DNA]</scope>
    <source>
        <strain evidence="3">CBS 506.65</strain>
    </source>
</reference>
<keyword evidence="1" id="KW-0472">Membrane</keyword>
<dbReference type="PANTHER" id="PTHR42077">
    <property type="entry name" value="YALI0F30239P"/>
    <property type="match status" value="1"/>
</dbReference>
<dbReference type="PANTHER" id="PTHR42077:SF1">
    <property type="entry name" value="YALI0F30239P"/>
    <property type="match status" value="1"/>
</dbReference>
<name>A0A1L9SW72_9EURO</name>